<reference evidence="1 2" key="1">
    <citation type="submission" date="2019-12" db="EMBL/GenBank/DDBJ databases">
        <authorList>
            <person name="Alioto T."/>
            <person name="Alioto T."/>
            <person name="Gomez Garrido J."/>
        </authorList>
    </citation>
    <scope>NUCLEOTIDE SEQUENCE [LARGE SCALE GENOMIC DNA]</scope>
</reference>
<evidence type="ECO:0008006" key="3">
    <source>
        <dbReference type="Google" id="ProtNLM"/>
    </source>
</evidence>
<accession>A0A8S0R2F8</accession>
<evidence type="ECO:0000313" key="1">
    <source>
        <dbReference type="EMBL" id="CAA2973330.1"/>
    </source>
</evidence>
<name>A0A8S0R2F8_OLEEU</name>
<dbReference type="EMBL" id="CACTIH010002098">
    <property type="protein sequence ID" value="CAA2973330.1"/>
    <property type="molecule type" value="Genomic_DNA"/>
</dbReference>
<dbReference type="Gramene" id="OE9A030226T1">
    <property type="protein sequence ID" value="OE9A030226C1"/>
    <property type="gene ID" value="OE9A030226"/>
</dbReference>
<gene>
    <name evidence="1" type="ORF">OLEA9_A030226</name>
</gene>
<dbReference type="PANTHER" id="PTHR47880">
    <property type="entry name" value="OS05G0353300 PROTEIN"/>
    <property type="match status" value="1"/>
</dbReference>
<evidence type="ECO:0000313" key="2">
    <source>
        <dbReference type="Proteomes" id="UP000594638"/>
    </source>
</evidence>
<protein>
    <recommendedName>
        <fullName evidence="3">Pentatricopeptide repeat-containing protein</fullName>
    </recommendedName>
</protein>
<keyword evidence="2" id="KW-1185">Reference proteome</keyword>
<comment type="caution">
    <text evidence="1">The sequence shown here is derived from an EMBL/GenBank/DDBJ whole genome shotgun (WGS) entry which is preliminary data.</text>
</comment>
<dbReference type="OrthoDB" id="2019753at2759"/>
<dbReference type="Proteomes" id="UP000594638">
    <property type="component" value="Unassembled WGS sequence"/>
</dbReference>
<proteinExistence type="predicted"/>
<sequence length="176" mass="19951">MDCVGLKLSFSMIEKVISFYWEVGDKEGAVLFVKEVLRRGITCLHGDTEDNKGGPVGYLAWKIMVEGSYMDATKLVIHLRECGLKPELYRYLIAMIAIVKELNDLGKAPRKLKGFHQIRVIVELDAKNVGQINQCREDVLDDVVRLSKWVVEVGGSSIYGVVHERLLAMYMCCVRR</sequence>
<dbReference type="PANTHER" id="PTHR47880:SF1">
    <property type="entry name" value="OS05G0353300 PROTEIN"/>
    <property type="match status" value="1"/>
</dbReference>
<dbReference type="AlphaFoldDB" id="A0A8S0R2F8"/>
<organism evidence="1 2">
    <name type="scientific">Olea europaea subsp. europaea</name>
    <dbReference type="NCBI Taxonomy" id="158383"/>
    <lineage>
        <taxon>Eukaryota</taxon>
        <taxon>Viridiplantae</taxon>
        <taxon>Streptophyta</taxon>
        <taxon>Embryophyta</taxon>
        <taxon>Tracheophyta</taxon>
        <taxon>Spermatophyta</taxon>
        <taxon>Magnoliopsida</taxon>
        <taxon>eudicotyledons</taxon>
        <taxon>Gunneridae</taxon>
        <taxon>Pentapetalae</taxon>
        <taxon>asterids</taxon>
        <taxon>lamiids</taxon>
        <taxon>Lamiales</taxon>
        <taxon>Oleaceae</taxon>
        <taxon>Oleeae</taxon>
        <taxon>Olea</taxon>
    </lineage>
</organism>